<evidence type="ECO:0000313" key="7">
    <source>
        <dbReference type="Proteomes" id="UP000759131"/>
    </source>
</evidence>
<evidence type="ECO:0000259" key="5">
    <source>
        <dbReference type="PROSITE" id="PS50275"/>
    </source>
</evidence>
<dbReference type="OrthoDB" id="405996at2759"/>
<dbReference type="InterPro" id="IPR043573">
    <property type="entry name" value="Fig4-like"/>
</dbReference>
<feature type="domain" description="SAC" evidence="5">
    <location>
        <begin position="156"/>
        <end position="592"/>
    </location>
</feature>
<proteinExistence type="predicted"/>
<comment type="subcellular location">
    <subcellularLocation>
        <location evidence="1">Endomembrane system</location>
    </subcellularLocation>
</comment>
<dbReference type="InterPro" id="IPR002013">
    <property type="entry name" value="SAC_dom"/>
</dbReference>
<dbReference type="PROSITE" id="PS50275">
    <property type="entry name" value="SAC"/>
    <property type="match status" value="1"/>
</dbReference>
<keyword evidence="3" id="KW-0472">Membrane</keyword>
<reference evidence="6" key="1">
    <citation type="submission" date="2020-11" db="EMBL/GenBank/DDBJ databases">
        <authorList>
            <person name="Tran Van P."/>
        </authorList>
    </citation>
    <scope>NUCLEOTIDE SEQUENCE</scope>
</reference>
<evidence type="ECO:0000256" key="2">
    <source>
        <dbReference type="ARBA" id="ARBA00022801"/>
    </source>
</evidence>
<evidence type="ECO:0000256" key="4">
    <source>
        <dbReference type="SAM" id="MobiDB-lite"/>
    </source>
</evidence>
<organism evidence="6">
    <name type="scientific">Medioppia subpectinata</name>
    <dbReference type="NCBI Taxonomy" id="1979941"/>
    <lineage>
        <taxon>Eukaryota</taxon>
        <taxon>Metazoa</taxon>
        <taxon>Ecdysozoa</taxon>
        <taxon>Arthropoda</taxon>
        <taxon>Chelicerata</taxon>
        <taxon>Arachnida</taxon>
        <taxon>Acari</taxon>
        <taxon>Acariformes</taxon>
        <taxon>Sarcoptiformes</taxon>
        <taxon>Oribatida</taxon>
        <taxon>Brachypylina</taxon>
        <taxon>Oppioidea</taxon>
        <taxon>Oppiidae</taxon>
        <taxon>Medioppia</taxon>
    </lineage>
</organism>
<sequence>MNNGSKQFLRFARFVSDIHIFLVEINRLFIIGSNNTQTRFRVLKIDRTEAKELNVIDDKLEYNQLEIRELLVMVDVGNRSSKSSNHYGLNRTISAFGIVGFVRFLEGYYLILITKRRRVAQLGHHSIYKIEDTHMVYIPSEVDKSNHEELKYYKLFQNVDLSSNFYFSYSYDLSHTLQYNIGQTYLHNHSGTNCEHDLSETHTLWERNNSDCCDGSATEESSNDRKYELHSGGVRTKPNYKFVWNEYLLQSLDLHPDWILHICHGFVAQNNICYLLQSLDLHPDWILHICHGFVAQNNICVFGRPIHLTLIAKRSKKFAGTRFLKRGGNCEGDVANDVITEQIVHDASVSSFSDGFYTSFVQMRGSVPSYWSQDISKMVPKPAIQLDIMDPYYAMAGRHFNQLLYTYGSPIIILNLVKRREQKPHESVLSNEFMNAVNYLNQFLPPKHQIDYIGFDMARINKLKDANVMTRLAEIAYYTLKQTGIFQSKGTCLNQQQPDCEAFIQRDRRTLGGYRLPCGRTLQTGIVRVNCVDCLDRTNTAQFALGKVALAFQLYSLGILPKPDLEFESDTVRMLEELYEDHGDTLALQYGGSQLVHRIKTYRKIALLSSHSRDIMQTLSRYYSNAFSDAEKQNVMNLFLGVFKPAKGASIWDLYTDFYLHNSLAAGRQLAGSHTKQYTKWWSDEVVKCLPRSALEINKGSPDSLICLTRDKTNNERTDGYYEQYRPYELTVFTDTLSFNIPNSCKDFMPNFTADYSPFSVRLRVGKRRESLMGSSGSKLPPPPNPSLSGRASTSSTSSSASELESDSDDEDETAYDFVNFNANHSDNEDLTQSHCSPTKAVDIRWESSHTYGHIVKKPFHKDIDLYKKYVNIGHKAGEAKELFTNKTNKLCVNSSEYSDTSFSVKPPVVSKTRETGVTTLSNNSLKFGINSNEDL</sequence>
<feature type="region of interest" description="Disordered" evidence="4">
    <location>
        <begin position="770"/>
        <end position="810"/>
    </location>
</feature>
<dbReference type="EMBL" id="CAJPIZ010001143">
    <property type="protein sequence ID" value="CAG2102960.1"/>
    <property type="molecule type" value="Genomic_DNA"/>
</dbReference>
<keyword evidence="2" id="KW-0378">Hydrolase</keyword>
<keyword evidence="7" id="KW-1185">Reference proteome</keyword>
<dbReference type="EMBL" id="OC855718">
    <property type="protein sequence ID" value="CAD7622530.1"/>
    <property type="molecule type" value="Genomic_DNA"/>
</dbReference>
<evidence type="ECO:0000256" key="1">
    <source>
        <dbReference type="ARBA" id="ARBA00004308"/>
    </source>
</evidence>
<dbReference type="GO" id="GO:0043813">
    <property type="term" value="F:phosphatidylinositol-3,5-bisphosphate 5-phosphatase activity"/>
    <property type="evidence" value="ECO:0007669"/>
    <property type="project" value="InterPro"/>
</dbReference>
<dbReference type="Pfam" id="PF02383">
    <property type="entry name" value="Syja_N"/>
    <property type="match status" value="1"/>
</dbReference>
<name>A0A7R9KIH4_9ACAR</name>
<dbReference type="PANTHER" id="PTHR45738">
    <property type="entry name" value="POLYPHOSPHOINOSITIDE PHOSPHATASE"/>
    <property type="match status" value="1"/>
</dbReference>
<evidence type="ECO:0000313" key="6">
    <source>
        <dbReference type="EMBL" id="CAD7622530.1"/>
    </source>
</evidence>
<evidence type="ECO:0000256" key="3">
    <source>
        <dbReference type="ARBA" id="ARBA00023136"/>
    </source>
</evidence>
<dbReference type="AlphaFoldDB" id="A0A7R9KIH4"/>
<dbReference type="Proteomes" id="UP000759131">
    <property type="component" value="Unassembled WGS sequence"/>
</dbReference>
<feature type="compositionally biased region" description="Low complexity" evidence="4">
    <location>
        <begin position="787"/>
        <end position="803"/>
    </location>
</feature>
<dbReference type="GO" id="GO:0012505">
    <property type="term" value="C:endomembrane system"/>
    <property type="evidence" value="ECO:0007669"/>
    <property type="project" value="UniProtKB-SubCell"/>
</dbReference>
<protein>
    <recommendedName>
        <fullName evidence="5">SAC domain-containing protein</fullName>
    </recommendedName>
</protein>
<accession>A0A7R9KIH4</accession>
<dbReference type="PANTHER" id="PTHR45738:SF5">
    <property type="entry name" value="POLYPHOSPHOINOSITIDE PHOSPHATASE"/>
    <property type="match status" value="1"/>
</dbReference>
<dbReference type="GO" id="GO:0046856">
    <property type="term" value="P:phosphatidylinositol dephosphorylation"/>
    <property type="evidence" value="ECO:0007669"/>
    <property type="project" value="InterPro"/>
</dbReference>
<gene>
    <name evidence="6" type="ORF">OSB1V03_LOCUS2993</name>
</gene>